<comment type="caution">
    <text evidence="2">The sequence shown here is derived from an EMBL/GenBank/DDBJ whole genome shotgun (WGS) entry which is preliminary data.</text>
</comment>
<organism evidence="2 3">
    <name type="scientific">Prorocentrum cordatum</name>
    <dbReference type="NCBI Taxonomy" id="2364126"/>
    <lineage>
        <taxon>Eukaryota</taxon>
        <taxon>Sar</taxon>
        <taxon>Alveolata</taxon>
        <taxon>Dinophyceae</taxon>
        <taxon>Prorocentrales</taxon>
        <taxon>Prorocentraceae</taxon>
        <taxon>Prorocentrum</taxon>
    </lineage>
</organism>
<gene>
    <name evidence="2" type="ORF">PCOR1329_LOCUS46962</name>
</gene>
<dbReference type="EMBL" id="CAUYUJ010015652">
    <property type="protein sequence ID" value="CAK0856593.1"/>
    <property type="molecule type" value="Genomic_DNA"/>
</dbReference>
<protein>
    <recommendedName>
        <fullName evidence="4">RING-type domain-containing protein</fullName>
    </recommendedName>
</protein>
<evidence type="ECO:0008006" key="4">
    <source>
        <dbReference type="Google" id="ProtNLM"/>
    </source>
</evidence>
<accession>A0ABN9UB87</accession>
<evidence type="ECO:0000313" key="3">
    <source>
        <dbReference type="Proteomes" id="UP001189429"/>
    </source>
</evidence>
<evidence type="ECO:0000313" key="2">
    <source>
        <dbReference type="EMBL" id="CAK0856593.1"/>
    </source>
</evidence>
<evidence type="ECO:0000256" key="1">
    <source>
        <dbReference type="SAM" id="MobiDB-lite"/>
    </source>
</evidence>
<proteinExistence type="predicted"/>
<keyword evidence="3" id="KW-1185">Reference proteome</keyword>
<reference evidence="2" key="1">
    <citation type="submission" date="2023-10" db="EMBL/GenBank/DDBJ databases">
        <authorList>
            <person name="Chen Y."/>
            <person name="Shah S."/>
            <person name="Dougan E. K."/>
            <person name="Thang M."/>
            <person name="Chan C."/>
        </authorList>
    </citation>
    <scope>NUCLEOTIDE SEQUENCE [LARGE SCALE GENOMIC DNA]</scope>
</reference>
<name>A0ABN9UB87_9DINO</name>
<dbReference type="Proteomes" id="UP001189429">
    <property type="component" value="Unassembled WGS sequence"/>
</dbReference>
<sequence length="195" mass="21219">MVRGACSENLGRWLVADLPLGARAGILECHRIVNEGDPLMDCRECNWYLCFSCSFQRQHARTGRLCCPRGHELRRWACQQGGFCDCCGAKRAPGEMVLDCRACDWYVCEEVAAGSCWKAALSLDAGSGVEQQNGSDQPPKGPGCPGGHEARPQKAQHGQCDVCRGEVLSGELVMACDSCGWYQCNACLVQSLKGR</sequence>
<feature type="region of interest" description="Disordered" evidence="1">
    <location>
        <begin position="128"/>
        <end position="153"/>
    </location>
</feature>